<evidence type="ECO:0000313" key="1">
    <source>
        <dbReference type="EMBL" id="DAD75819.1"/>
    </source>
</evidence>
<protein>
    <submittedName>
        <fullName evidence="1">24-sterol C-methyltransferase</fullName>
    </submittedName>
</protein>
<name>A0A8S5M160_9CAUD</name>
<reference evidence="1" key="1">
    <citation type="journal article" date="2021" name="Proc. Natl. Acad. Sci. U.S.A.">
        <title>A Catalog of Tens of Thousands of Viruses from Human Metagenomes Reveals Hidden Associations with Chronic Diseases.</title>
        <authorList>
            <person name="Tisza M.J."/>
            <person name="Buck C.B."/>
        </authorList>
    </citation>
    <scope>NUCLEOTIDE SEQUENCE</scope>
    <source>
        <strain evidence="1">Ct37J14</strain>
    </source>
</reference>
<dbReference type="EMBL" id="BK014790">
    <property type="protein sequence ID" value="DAD75819.1"/>
    <property type="molecule type" value="Genomic_DNA"/>
</dbReference>
<sequence length="71" mass="8531">MIIYTCPKCGGDIYHTCIYTLPPIDVWNCLDCDWQYEEKDGIEYRPFKPVKAKFDEDWTIYENIENIMLND</sequence>
<accession>A0A8S5M160</accession>
<organism evidence="1">
    <name type="scientific">Siphoviridae sp. ct37J14</name>
    <dbReference type="NCBI Taxonomy" id="2826280"/>
    <lineage>
        <taxon>Viruses</taxon>
        <taxon>Duplodnaviria</taxon>
        <taxon>Heunggongvirae</taxon>
        <taxon>Uroviricota</taxon>
        <taxon>Caudoviricetes</taxon>
    </lineage>
</organism>
<proteinExistence type="predicted"/>